<feature type="binding site" evidence="5">
    <location>
        <position position="261"/>
    </location>
    <ligand>
        <name>S-adenosyl-L-methionine</name>
        <dbReference type="ChEBI" id="CHEBI:59789"/>
    </ligand>
</feature>
<keyword evidence="8" id="KW-1185">Reference proteome</keyword>
<organism evidence="7 8">
    <name type="scientific">Sphingorhabdus lacus</name>
    <dbReference type="NCBI Taxonomy" id="392610"/>
    <lineage>
        <taxon>Bacteria</taxon>
        <taxon>Pseudomonadati</taxon>
        <taxon>Pseudomonadota</taxon>
        <taxon>Alphaproteobacteria</taxon>
        <taxon>Sphingomonadales</taxon>
        <taxon>Sphingomonadaceae</taxon>
        <taxon>Sphingorhabdus</taxon>
    </lineage>
</organism>
<evidence type="ECO:0000256" key="2">
    <source>
        <dbReference type="ARBA" id="ARBA00022679"/>
    </source>
</evidence>
<dbReference type="Proteomes" id="UP000428803">
    <property type="component" value="Chromosome"/>
</dbReference>
<dbReference type="InterPro" id="IPR001678">
    <property type="entry name" value="MeTrfase_RsmB-F_NOP2_dom"/>
</dbReference>
<evidence type="ECO:0000256" key="3">
    <source>
        <dbReference type="ARBA" id="ARBA00022691"/>
    </source>
</evidence>
<dbReference type="GO" id="GO:0008173">
    <property type="term" value="F:RNA methyltransferase activity"/>
    <property type="evidence" value="ECO:0007669"/>
    <property type="project" value="InterPro"/>
</dbReference>
<dbReference type="PANTHER" id="PTHR22807:SF53">
    <property type="entry name" value="RIBOSOMAL RNA SMALL SUBUNIT METHYLTRANSFERASE B-RELATED"/>
    <property type="match status" value="1"/>
</dbReference>
<feature type="domain" description="SAM-dependent MTase RsmB/NOP-type" evidence="6">
    <location>
        <begin position="112"/>
        <end position="393"/>
    </location>
</feature>
<dbReference type="KEGG" id="slaa:EUU25_05590"/>
<name>A0A6I6L353_9SPHN</name>
<keyword evidence="4 5" id="KW-0694">RNA-binding</keyword>
<dbReference type="RefSeq" id="WP_158899061.1">
    <property type="nucleotide sequence ID" value="NZ_CP035733.1"/>
</dbReference>
<feature type="active site" description="Nucleophile" evidence="5">
    <location>
        <position position="335"/>
    </location>
</feature>
<dbReference type="SUPFAM" id="SSF53335">
    <property type="entry name" value="S-adenosyl-L-methionine-dependent methyltransferases"/>
    <property type="match status" value="1"/>
</dbReference>
<dbReference type="PANTHER" id="PTHR22807">
    <property type="entry name" value="NOP2 YEAST -RELATED NOL1/NOP2/FMU SUN DOMAIN-CONTAINING"/>
    <property type="match status" value="1"/>
</dbReference>
<dbReference type="InterPro" id="IPR029063">
    <property type="entry name" value="SAM-dependent_MTases_sf"/>
</dbReference>
<sequence>MRPAARLQSAIELLDAILVAAKEGGASADQLAKTFFAERRYAGSKDRRAVRELAWKAIRRFGEAPATARSAFVALADEDEEIALLFDGSDYGPAAIAPDELRAQGGPLPAWILPHFSSLIDESERLSLLDRAPFDIRVNALKGTREEVARQLPEAEMLEQSPFALRLPAGFPADNHPLFGAGLVEVQDLGSQLIVDACAVAAGMTVLDLCAGAGGKTLGLAAAMQNTGKLIASDTNRNRLQKLQPRQIRAGASCIQTKLLDPGHEIVMLSELSGACDLVLIDAPCSGSGTWRRNPETRWRLNSKRLDRVRAEQEKLLNIGAEMVAPGGHLVYAVCSIIADEGREQVANFLDTHPKWRAVYPSIGAGSADGVGVLLTPNHDGSDGFFFARLMKL</sequence>
<evidence type="ECO:0000313" key="7">
    <source>
        <dbReference type="EMBL" id="QGY80135.1"/>
    </source>
</evidence>
<accession>A0A6I6L353</accession>
<dbReference type="OrthoDB" id="9810297at2"/>
<dbReference type="PROSITE" id="PS51686">
    <property type="entry name" value="SAM_MT_RSMB_NOP"/>
    <property type="match status" value="1"/>
</dbReference>
<comment type="similarity">
    <text evidence="5">Belongs to the class I-like SAM-binding methyltransferase superfamily. RsmB/NOP family.</text>
</comment>
<dbReference type="Gene3D" id="3.40.50.150">
    <property type="entry name" value="Vaccinia Virus protein VP39"/>
    <property type="match status" value="1"/>
</dbReference>
<comment type="caution">
    <text evidence="5">Lacks conserved residue(s) required for the propagation of feature annotation.</text>
</comment>
<feature type="binding site" evidence="5">
    <location>
        <position position="234"/>
    </location>
    <ligand>
        <name>S-adenosyl-L-methionine</name>
        <dbReference type="ChEBI" id="CHEBI:59789"/>
    </ligand>
</feature>
<evidence type="ECO:0000256" key="5">
    <source>
        <dbReference type="PROSITE-ProRule" id="PRU01023"/>
    </source>
</evidence>
<protein>
    <submittedName>
        <fullName evidence="7">RsmB/NOP family class I SAM-dependent RNA methyltransferase</fullName>
    </submittedName>
</protein>
<reference evidence="8" key="1">
    <citation type="submission" date="2019-01" db="EMBL/GenBank/DDBJ databases">
        <title>Sphingorhabdus lacus sp.nov., isolated from an oligotrophic freshwater lake.</title>
        <authorList>
            <person name="Park M."/>
        </authorList>
    </citation>
    <scope>NUCLEOTIDE SEQUENCE [LARGE SCALE GENOMIC DNA]</scope>
    <source>
        <strain evidence="8">IMCC1753</strain>
    </source>
</reference>
<dbReference type="EMBL" id="CP035733">
    <property type="protein sequence ID" value="QGY80135.1"/>
    <property type="molecule type" value="Genomic_DNA"/>
</dbReference>
<dbReference type="InterPro" id="IPR023267">
    <property type="entry name" value="RCMT"/>
</dbReference>
<evidence type="ECO:0000259" key="6">
    <source>
        <dbReference type="PROSITE" id="PS51686"/>
    </source>
</evidence>
<evidence type="ECO:0000256" key="1">
    <source>
        <dbReference type="ARBA" id="ARBA00022603"/>
    </source>
</evidence>
<dbReference type="AlphaFoldDB" id="A0A6I6L353"/>
<dbReference type="PRINTS" id="PR02008">
    <property type="entry name" value="RCMTFAMILY"/>
</dbReference>
<keyword evidence="2 5" id="KW-0808">Transferase</keyword>
<keyword evidence="1 5" id="KW-0489">Methyltransferase</keyword>
<keyword evidence="3 5" id="KW-0949">S-adenosyl-L-methionine</keyword>
<proteinExistence type="inferred from homology"/>
<gene>
    <name evidence="7" type="ORF">EUU25_05590</name>
</gene>
<dbReference type="Pfam" id="PF01189">
    <property type="entry name" value="Methyltr_RsmB-F"/>
    <property type="match status" value="1"/>
</dbReference>
<evidence type="ECO:0000313" key="8">
    <source>
        <dbReference type="Proteomes" id="UP000428803"/>
    </source>
</evidence>
<feature type="binding site" evidence="5">
    <location>
        <position position="282"/>
    </location>
    <ligand>
        <name>S-adenosyl-L-methionine</name>
        <dbReference type="ChEBI" id="CHEBI:59789"/>
    </ligand>
</feature>
<evidence type="ECO:0000256" key="4">
    <source>
        <dbReference type="ARBA" id="ARBA00022884"/>
    </source>
</evidence>
<dbReference type="InterPro" id="IPR049560">
    <property type="entry name" value="MeTrfase_RsmB-F_NOP2_cat"/>
</dbReference>
<dbReference type="GO" id="GO:0003723">
    <property type="term" value="F:RNA binding"/>
    <property type="evidence" value="ECO:0007669"/>
    <property type="project" value="UniProtKB-UniRule"/>
</dbReference>
<dbReference type="GO" id="GO:0001510">
    <property type="term" value="P:RNA methylation"/>
    <property type="evidence" value="ECO:0007669"/>
    <property type="project" value="InterPro"/>
</dbReference>